<evidence type="ECO:0000313" key="3">
    <source>
        <dbReference type="Proteomes" id="UP000324222"/>
    </source>
</evidence>
<dbReference type="AlphaFoldDB" id="A0A5B7FKC9"/>
<organism evidence="2 3">
    <name type="scientific">Portunus trituberculatus</name>
    <name type="common">Swimming crab</name>
    <name type="synonym">Neptunus trituberculatus</name>
    <dbReference type="NCBI Taxonomy" id="210409"/>
    <lineage>
        <taxon>Eukaryota</taxon>
        <taxon>Metazoa</taxon>
        <taxon>Ecdysozoa</taxon>
        <taxon>Arthropoda</taxon>
        <taxon>Crustacea</taxon>
        <taxon>Multicrustacea</taxon>
        <taxon>Malacostraca</taxon>
        <taxon>Eumalacostraca</taxon>
        <taxon>Eucarida</taxon>
        <taxon>Decapoda</taxon>
        <taxon>Pleocyemata</taxon>
        <taxon>Brachyura</taxon>
        <taxon>Eubrachyura</taxon>
        <taxon>Portunoidea</taxon>
        <taxon>Portunidae</taxon>
        <taxon>Portuninae</taxon>
        <taxon>Portunus</taxon>
    </lineage>
</organism>
<name>A0A5B7FKC9_PORTR</name>
<feature type="region of interest" description="Disordered" evidence="1">
    <location>
        <begin position="96"/>
        <end position="122"/>
    </location>
</feature>
<dbReference type="Proteomes" id="UP000324222">
    <property type="component" value="Unassembled WGS sequence"/>
</dbReference>
<gene>
    <name evidence="2" type="ORF">E2C01_041877</name>
</gene>
<evidence type="ECO:0000256" key="1">
    <source>
        <dbReference type="SAM" id="MobiDB-lite"/>
    </source>
</evidence>
<sequence length="143" mass="15999">MAAKVSVSPGVLLNVAHLGSGRDHIPHVGGAWGRRDHVQGEAAWHNGHCKRLRRAWRDDKEEGRGGHERRAWQFPMLRIGLAYSLACQSEREVMSTSSISWRRQGRPGSVQHGGADRDLRRSVADTRGAALRCELTSESRRMQ</sequence>
<accession>A0A5B7FKC9</accession>
<reference evidence="2 3" key="1">
    <citation type="submission" date="2019-05" db="EMBL/GenBank/DDBJ databases">
        <title>Another draft genome of Portunus trituberculatus and its Hox gene families provides insights of decapod evolution.</title>
        <authorList>
            <person name="Jeong J.-H."/>
            <person name="Song I."/>
            <person name="Kim S."/>
            <person name="Choi T."/>
            <person name="Kim D."/>
            <person name="Ryu S."/>
            <person name="Kim W."/>
        </authorList>
    </citation>
    <scope>NUCLEOTIDE SEQUENCE [LARGE SCALE GENOMIC DNA]</scope>
    <source>
        <tissue evidence="2">Muscle</tissue>
    </source>
</reference>
<protein>
    <submittedName>
        <fullName evidence="2">Uncharacterized protein</fullName>
    </submittedName>
</protein>
<keyword evidence="3" id="KW-1185">Reference proteome</keyword>
<dbReference type="EMBL" id="VSRR010008112">
    <property type="protein sequence ID" value="MPC48110.1"/>
    <property type="molecule type" value="Genomic_DNA"/>
</dbReference>
<evidence type="ECO:0000313" key="2">
    <source>
        <dbReference type="EMBL" id="MPC48110.1"/>
    </source>
</evidence>
<comment type="caution">
    <text evidence="2">The sequence shown here is derived from an EMBL/GenBank/DDBJ whole genome shotgun (WGS) entry which is preliminary data.</text>
</comment>
<proteinExistence type="predicted"/>